<proteinExistence type="predicted"/>
<evidence type="ECO:0000313" key="1">
    <source>
        <dbReference type="EMBL" id="CAE0620887.1"/>
    </source>
</evidence>
<reference evidence="1" key="1">
    <citation type="submission" date="2021-01" db="EMBL/GenBank/DDBJ databases">
        <authorList>
            <person name="Corre E."/>
            <person name="Pelletier E."/>
            <person name="Niang G."/>
            <person name="Scheremetjew M."/>
            <person name="Finn R."/>
            <person name="Kale V."/>
            <person name="Holt S."/>
            <person name="Cochrane G."/>
            <person name="Meng A."/>
            <person name="Brown T."/>
            <person name="Cohen L."/>
        </authorList>
    </citation>
    <scope>NUCLEOTIDE SEQUENCE</scope>
    <source>
        <strain evidence="1">CCMP3107</strain>
    </source>
</reference>
<sequence>MEPNPWLYQAALRYELSSHIIHLKAPTFINWVTDFKLPEEYGQMDVLFANSIFSHTAQDLLSTALTNLSGAMHSGSMLFASFFVDGLSTMGDGISCPRYDELGVKGWLYSNPYCVRYDEDFLLQLCKQKGLQLERLDWPHDHQTWYAISKLSGQGTSSFVVAAGEPAVLTLDSKRSKSDSVSNELEAMFEQLSRQQGELYRT</sequence>
<organism evidence="1">
    <name type="scientific">Heterosigma akashiwo</name>
    <name type="common">Chromophytic alga</name>
    <name type="synonym">Heterosigma carterae</name>
    <dbReference type="NCBI Taxonomy" id="2829"/>
    <lineage>
        <taxon>Eukaryota</taxon>
        <taxon>Sar</taxon>
        <taxon>Stramenopiles</taxon>
        <taxon>Ochrophyta</taxon>
        <taxon>Raphidophyceae</taxon>
        <taxon>Chattonellales</taxon>
        <taxon>Chattonellaceae</taxon>
        <taxon>Heterosigma</taxon>
    </lineage>
</organism>
<dbReference type="SUPFAM" id="SSF53335">
    <property type="entry name" value="S-adenosyl-L-methionine-dependent methyltransferases"/>
    <property type="match status" value="1"/>
</dbReference>
<dbReference type="AlphaFoldDB" id="A0A7S3UPS2"/>
<dbReference type="InterPro" id="IPR029063">
    <property type="entry name" value="SAM-dependent_MTases_sf"/>
</dbReference>
<accession>A0A7S3UPS2</accession>
<gene>
    <name evidence="1" type="ORF">HAKA00212_LOCUS633</name>
</gene>
<protein>
    <submittedName>
        <fullName evidence="1">Uncharacterized protein</fullName>
    </submittedName>
</protein>
<dbReference type="EMBL" id="HBIU01001830">
    <property type="protein sequence ID" value="CAE0620887.1"/>
    <property type="molecule type" value="Transcribed_RNA"/>
</dbReference>
<name>A0A7S3UPS2_HETAK</name>